<evidence type="ECO:0008006" key="2">
    <source>
        <dbReference type="Google" id="ProtNLM"/>
    </source>
</evidence>
<gene>
    <name evidence="1" type="ORF">S01H1_54293</name>
</gene>
<proteinExistence type="predicted"/>
<dbReference type="Gene3D" id="3.60.15.10">
    <property type="entry name" value="Ribonuclease Z/Hydroxyacylglutathione hydrolase-like"/>
    <property type="match status" value="1"/>
</dbReference>
<protein>
    <recommendedName>
        <fullName evidence="2">Zn-dependent metallo-hydrolase RNA specificity domain-containing protein</fullName>
    </recommendedName>
</protein>
<feature type="non-terminal residue" evidence="1">
    <location>
        <position position="1"/>
    </location>
</feature>
<name>X0VCT2_9ZZZZ</name>
<dbReference type="EMBL" id="BARS01035216">
    <property type="protein sequence ID" value="GAG16150.1"/>
    <property type="molecule type" value="Genomic_DNA"/>
</dbReference>
<accession>X0VCT2</accession>
<organism evidence="1">
    <name type="scientific">marine sediment metagenome</name>
    <dbReference type="NCBI Taxonomy" id="412755"/>
    <lineage>
        <taxon>unclassified sequences</taxon>
        <taxon>metagenomes</taxon>
        <taxon>ecological metagenomes</taxon>
    </lineage>
</organism>
<dbReference type="InterPro" id="IPR036866">
    <property type="entry name" value="RibonucZ/Hydroxyglut_hydro"/>
</dbReference>
<dbReference type="AlphaFoldDB" id="X0VCT2"/>
<sequence>IFVEDLQKLVKEIAPRKTIPIHTFEPEALRAHFDNVVVLDDGELHVIS</sequence>
<comment type="caution">
    <text evidence="1">The sequence shown here is derived from an EMBL/GenBank/DDBJ whole genome shotgun (WGS) entry which is preliminary data.</text>
</comment>
<reference evidence="1" key="1">
    <citation type="journal article" date="2014" name="Front. Microbiol.">
        <title>High frequency of phylogenetically diverse reductive dehalogenase-homologous genes in deep subseafloor sedimentary metagenomes.</title>
        <authorList>
            <person name="Kawai M."/>
            <person name="Futagami T."/>
            <person name="Toyoda A."/>
            <person name="Takaki Y."/>
            <person name="Nishi S."/>
            <person name="Hori S."/>
            <person name="Arai W."/>
            <person name="Tsubouchi T."/>
            <person name="Morono Y."/>
            <person name="Uchiyama I."/>
            <person name="Ito T."/>
            <person name="Fujiyama A."/>
            <person name="Inagaki F."/>
            <person name="Takami H."/>
        </authorList>
    </citation>
    <scope>NUCLEOTIDE SEQUENCE</scope>
    <source>
        <strain evidence="1">Expedition CK06-06</strain>
    </source>
</reference>
<evidence type="ECO:0000313" key="1">
    <source>
        <dbReference type="EMBL" id="GAG16150.1"/>
    </source>
</evidence>